<proteinExistence type="predicted"/>
<dbReference type="Proteomes" id="UP001604336">
    <property type="component" value="Unassembled WGS sequence"/>
</dbReference>
<dbReference type="EMBL" id="JBFOLK010000009">
    <property type="protein sequence ID" value="KAL2486707.1"/>
    <property type="molecule type" value="Genomic_DNA"/>
</dbReference>
<organism evidence="2 3">
    <name type="scientific">Abeliophyllum distichum</name>
    <dbReference type="NCBI Taxonomy" id="126358"/>
    <lineage>
        <taxon>Eukaryota</taxon>
        <taxon>Viridiplantae</taxon>
        <taxon>Streptophyta</taxon>
        <taxon>Embryophyta</taxon>
        <taxon>Tracheophyta</taxon>
        <taxon>Spermatophyta</taxon>
        <taxon>Magnoliopsida</taxon>
        <taxon>eudicotyledons</taxon>
        <taxon>Gunneridae</taxon>
        <taxon>Pentapetalae</taxon>
        <taxon>asterids</taxon>
        <taxon>lamiids</taxon>
        <taxon>Lamiales</taxon>
        <taxon>Oleaceae</taxon>
        <taxon>Forsythieae</taxon>
        <taxon>Abeliophyllum</taxon>
    </lineage>
</organism>
<feature type="compositionally biased region" description="Basic and acidic residues" evidence="1">
    <location>
        <begin position="51"/>
        <end position="69"/>
    </location>
</feature>
<comment type="caution">
    <text evidence="2">The sequence shown here is derived from an EMBL/GenBank/DDBJ whole genome shotgun (WGS) entry which is preliminary data.</text>
</comment>
<evidence type="ECO:0000256" key="1">
    <source>
        <dbReference type="SAM" id="MobiDB-lite"/>
    </source>
</evidence>
<keyword evidence="3" id="KW-1185">Reference proteome</keyword>
<sequence length="190" mass="21543">MMLTEWVGVMEEKMEEMHQGVKLSMETMKSEFQGQMATLMERFNWMADKWEEQERGRKGKEREGNKRTELPISSENSLGIKNGSREFEGGIGSEGGWRPDHRNRRLEMPIAEEEEVEDTLVCLEGEALAWFEWEKKRQEVTESGRIEGEDTGKISAITRRFSGGEILGTPAGRISSGLSEVVRDLGISVG</sequence>
<protein>
    <submittedName>
        <fullName evidence="2">Uncharacterized protein</fullName>
    </submittedName>
</protein>
<feature type="region of interest" description="Disordered" evidence="1">
    <location>
        <begin position="51"/>
        <end position="100"/>
    </location>
</feature>
<dbReference type="AlphaFoldDB" id="A0ABD1RE59"/>
<name>A0ABD1RE59_9LAMI</name>
<reference evidence="3" key="1">
    <citation type="submission" date="2024-07" db="EMBL/GenBank/DDBJ databases">
        <title>Two chromosome-level genome assemblies of Korean endemic species Abeliophyllum distichum and Forsythia ovata (Oleaceae).</title>
        <authorList>
            <person name="Jang H."/>
        </authorList>
    </citation>
    <scope>NUCLEOTIDE SEQUENCE [LARGE SCALE GENOMIC DNA]</scope>
</reference>
<evidence type="ECO:0000313" key="3">
    <source>
        <dbReference type="Proteomes" id="UP001604336"/>
    </source>
</evidence>
<accession>A0ABD1RE59</accession>
<evidence type="ECO:0000313" key="2">
    <source>
        <dbReference type="EMBL" id="KAL2486707.1"/>
    </source>
</evidence>
<gene>
    <name evidence="2" type="ORF">Adt_31463</name>
</gene>